<dbReference type="SUPFAM" id="SSF53850">
    <property type="entry name" value="Periplasmic binding protein-like II"/>
    <property type="match status" value="1"/>
</dbReference>
<dbReference type="RefSeq" id="WP_087479104.1">
    <property type="nucleotide sequence ID" value="NZ_AP024883.1"/>
</dbReference>
<dbReference type="Proteomes" id="UP001283366">
    <property type="component" value="Unassembled WGS sequence"/>
</dbReference>
<sequence>MKPICTTQTLLKTASLISLAFTFGAAAKTQSLDELTAAAKSEGQVYSVGMPDSWANWKDTWRDLDSKYHLQHQDTDMSSAQEIAKFAAEKKNATADIGDVGFAFGRIAVQKGVAQPYKPSTWNEIPDWAKDKDGYWALAYTGTIAFMSNNNLVKNPPKTWADLLQGKYKVTVGDVGVASQANNAVLAAAFANGGNESNLKPALKFFGKLAQQGRLSFTDPSLANLEKGEVEVAILWDFNALNYRDKIDRSRFTVSIPQDGSVISGYTTIINKYAKNPNAAKLAREYIFSDQGQINLANGYARPIRTNIELPAETKAKLLDNTQYKNVHPISNFNAWEKSARRLPRQWQENVLIHQQ</sequence>
<keyword evidence="1 2" id="KW-0732">Signal</keyword>
<proteinExistence type="predicted"/>
<dbReference type="GO" id="GO:0030288">
    <property type="term" value="C:outer membrane-bounded periplasmic space"/>
    <property type="evidence" value="ECO:0007669"/>
    <property type="project" value="TreeGrafter"/>
</dbReference>
<dbReference type="EMBL" id="FXXI01000001">
    <property type="protein sequence ID" value="SMR99035.1"/>
    <property type="molecule type" value="Genomic_DNA"/>
</dbReference>
<dbReference type="GO" id="GO:0030976">
    <property type="term" value="F:thiamine pyrophosphate binding"/>
    <property type="evidence" value="ECO:0007669"/>
    <property type="project" value="TreeGrafter"/>
</dbReference>
<dbReference type="GO" id="GO:0030975">
    <property type="term" value="F:thiamine binding"/>
    <property type="evidence" value="ECO:0007669"/>
    <property type="project" value="TreeGrafter"/>
</dbReference>
<gene>
    <name evidence="3" type="ORF">SBX37_15005</name>
    <name evidence="4" type="ORF">VIM7927_00257</name>
</gene>
<dbReference type="EMBL" id="JAWRCO010000001">
    <property type="protein sequence ID" value="MDW6004168.1"/>
    <property type="molecule type" value="Genomic_DNA"/>
</dbReference>
<accession>A0A1Y6IN00</accession>
<reference evidence="3 6" key="2">
    <citation type="submission" date="2023-11" db="EMBL/GenBank/DDBJ databases">
        <title>Plant-associative lifestyle of Vibrio porteresiae and its evolutionary dynamics.</title>
        <authorList>
            <person name="Rameshkumar N."/>
            <person name="Kirti K."/>
        </authorList>
    </citation>
    <scope>NUCLEOTIDE SEQUENCE [LARGE SCALE GENOMIC DNA]</scope>
    <source>
        <strain evidence="3 6">MSSRF38</strain>
    </source>
</reference>
<dbReference type="Proteomes" id="UP000196125">
    <property type="component" value="Unassembled WGS sequence"/>
</dbReference>
<evidence type="ECO:0000256" key="1">
    <source>
        <dbReference type="ARBA" id="ARBA00022729"/>
    </source>
</evidence>
<dbReference type="GO" id="GO:0015888">
    <property type="term" value="P:thiamine transport"/>
    <property type="evidence" value="ECO:0007669"/>
    <property type="project" value="TreeGrafter"/>
</dbReference>
<name>A0A1Y6IN00_9VIBR</name>
<dbReference type="PANTHER" id="PTHR30006:SF2">
    <property type="entry name" value="ABC TRANSPORTER SUBSTRATE-BINDING PROTEIN"/>
    <property type="match status" value="1"/>
</dbReference>
<dbReference type="Gene3D" id="3.40.190.10">
    <property type="entry name" value="Periplasmic binding protein-like II"/>
    <property type="match status" value="2"/>
</dbReference>
<protein>
    <submittedName>
        <fullName evidence="3">Extracellular solute-binding protein</fullName>
    </submittedName>
</protein>
<evidence type="ECO:0000313" key="3">
    <source>
        <dbReference type="EMBL" id="MDW6004168.1"/>
    </source>
</evidence>
<keyword evidence="6" id="KW-1185">Reference proteome</keyword>
<evidence type="ECO:0000313" key="6">
    <source>
        <dbReference type="Proteomes" id="UP001283366"/>
    </source>
</evidence>
<dbReference type="Pfam" id="PF13343">
    <property type="entry name" value="SBP_bac_6"/>
    <property type="match status" value="1"/>
</dbReference>
<feature type="chain" id="PRO_5013323281" evidence="2">
    <location>
        <begin position="28"/>
        <end position="356"/>
    </location>
</feature>
<dbReference type="OrthoDB" id="305758at2"/>
<evidence type="ECO:0000313" key="4">
    <source>
        <dbReference type="EMBL" id="SMR99035.1"/>
    </source>
</evidence>
<organism evidence="4 5">
    <name type="scientific">Vibrio mangrovi</name>
    <dbReference type="NCBI Taxonomy" id="474394"/>
    <lineage>
        <taxon>Bacteria</taxon>
        <taxon>Pseudomonadati</taxon>
        <taxon>Pseudomonadota</taxon>
        <taxon>Gammaproteobacteria</taxon>
        <taxon>Vibrionales</taxon>
        <taxon>Vibrionaceae</taxon>
        <taxon>Vibrio</taxon>
    </lineage>
</organism>
<reference evidence="4 5" key="1">
    <citation type="submission" date="2017-05" db="EMBL/GenBank/DDBJ databases">
        <authorList>
            <person name="Song R."/>
            <person name="Chenine A.L."/>
            <person name="Ruprecht R.M."/>
        </authorList>
    </citation>
    <scope>NUCLEOTIDE SEQUENCE [LARGE SCALE GENOMIC DNA]</scope>
    <source>
        <strain evidence="4 5">CECT 7927</strain>
    </source>
</reference>
<dbReference type="AlphaFoldDB" id="A0A1Y6IN00"/>
<dbReference type="PANTHER" id="PTHR30006">
    <property type="entry name" value="THIAMINE-BINDING PERIPLASMIC PROTEIN-RELATED"/>
    <property type="match status" value="1"/>
</dbReference>
<feature type="signal peptide" evidence="2">
    <location>
        <begin position="1"/>
        <end position="27"/>
    </location>
</feature>
<evidence type="ECO:0000313" key="5">
    <source>
        <dbReference type="Proteomes" id="UP000196125"/>
    </source>
</evidence>
<evidence type="ECO:0000256" key="2">
    <source>
        <dbReference type="SAM" id="SignalP"/>
    </source>
</evidence>